<comment type="caution">
    <text evidence="3">The sequence shown here is derived from an EMBL/GenBank/DDBJ whole genome shotgun (WGS) entry which is preliminary data.</text>
</comment>
<evidence type="ECO:0000313" key="4">
    <source>
        <dbReference type="Proteomes" id="UP000193577"/>
    </source>
</evidence>
<organism evidence="3 4">
    <name type="scientific">Mycolicibacillus koreensis</name>
    <dbReference type="NCBI Taxonomy" id="1069220"/>
    <lineage>
        <taxon>Bacteria</taxon>
        <taxon>Bacillati</taxon>
        <taxon>Actinomycetota</taxon>
        <taxon>Actinomycetes</taxon>
        <taxon>Mycobacteriales</taxon>
        <taxon>Mycobacteriaceae</taxon>
        <taxon>Mycolicibacillus</taxon>
    </lineage>
</organism>
<dbReference type="PANTHER" id="PTHR37042">
    <property type="entry name" value="OUTER MEMBRANE PROTEIN RV1973"/>
    <property type="match status" value="1"/>
</dbReference>
<reference evidence="3 4" key="1">
    <citation type="submission" date="2017-04" db="EMBL/GenBank/DDBJ databases">
        <title>The new phylogeny of genus Mycobacterium.</title>
        <authorList>
            <person name="Tortoli E."/>
            <person name="Trovato A."/>
            <person name="Cirillo D.M."/>
        </authorList>
    </citation>
    <scope>NUCLEOTIDE SEQUENCE [LARGE SCALE GENOMIC DNA]</scope>
    <source>
        <strain evidence="3 4">KCTC 19819</strain>
    </source>
</reference>
<dbReference type="EMBL" id="NCXO01000012">
    <property type="protein sequence ID" value="OSC34265.1"/>
    <property type="molecule type" value="Genomic_DNA"/>
</dbReference>
<evidence type="ECO:0008006" key="5">
    <source>
        <dbReference type="Google" id="ProtNLM"/>
    </source>
</evidence>
<sequence>MRAFLGARWRSAAVVTLLVVALSLAAVLYLTQYRPEQRTGASARDAAVAAASTATEALLSYAPDTLDEDLATARSLMTGEFLDYYGKFTSDVVAPAVREKGITATAHVVRAGVMQMDPGAAKVLVFLNQETVSAERPDPSRTASSVIVSLTDVDGDWLISSFDPI</sequence>
<evidence type="ECO:0000313" key="3">
    <source>
        <dbReference type="EMBL" id="OSC34265.1"/>
    </source>
</evidence>
<dbReference type="AlphaFoldDB" id="A0AA91PG78"/>
<name>A0AA91PG78_9MYCO</name>
<proteinExistence type="predicted"/>
<comment type="subcellular location">
    <subcellularLocation>
        <location evidence="1">Membrane</location>
    </subcellularLocation>
</comment>
<evidence type="ECO:0000256" key="2">
    <source>
        <dbReference type="ARBA" id="ARBA00023136"/>
    </source>
</evidence>
<keyword evidence="4" id="KW-1185">Reference proteome</keyword>
<protein>
    <recommendedName>
        <fullName evidence="5">Twin-arginine translocation pathway signal</fullName>
    </recommendedName>
</protein>
<dbReference type="GO" id="GO:0016020">
    <property type="term" value="C:membrane"/>
    <property type="evidence" value="ECO:0007669"/>
    <property type="project" value="UniProtKB-SubCell"/>
</dbReference>
<accession>A0AA91PG78</accession>
<gene>
    <name evidence="3" type="ORF">B8W67_07875</name>
</gene>
<dbReference type="PANTHER" id="PTHR37042:SF4">
    <property type="entry name" value="OUTER MEMBRANE PROTEIN RV1973"/>
    <property type="match status" value="1"/>
</dbReference>
<dbReference type="Proteomes" id="UP000193577">
    <property type="component" value="Unassembled WGS sequence"/>
</dbReference>
<evidence type="ECO:0000256" key="1">
    <source>
        <dbReference type="ARBA" id="ARBA00004370"/>
    </source>
</evidence>
<keyword evidence="2" id="KW-0472">Membrane</keyword>